<keyword evidence="1" id="KW-1133">Transmembrane helix</keyword>
<evidence type="ECO:0000313" key="2">
    <source>
        <dbReference type="EMBL" id="MBC5682985.1"/>
    </source>
</evidence>
<keyword evidence="1" id="KW-0812">Transmembrane</keyword>
<dbReference type="EMBL" id="JACOPE010000001">
    <property type="protein sequence ID" value="MBC5682985.1"/>
    <property type="molecule type" value="Genomic_DNA"/>
</dbReference>
<evidence type="ECO:0000256" key="1">
    <source>
        <dbReference type="SAM" id="Phobius"/>
    </source>
</evidence>
<keyword evidence="3" id="KW-1185">Reference proteome</keyword>
<dbReference type="Proteomes" id="UP000631576">
    <property type="component" value="Unassembled WGS sequence"/>
</dbReference>
<feature type="transmembrane region" description="Helical" evidence="1">
    <location>
        <begin position="108"/>
        <end position="129"/>
    </location>
</feature>
<comment type="caution">
    <text evidence="2">The sequence shown here is derived from an EMBL/GenBank/DDBJ whole genome shotgun (WGS) entry which is preliminary data.</text>
</comment>
<dbReference type="RefSeq" id="WP_186864764.1">
    <property type="nucleotide sequence ID" value="NZ_JACOPE010000001.1"/>
</dbReference>
<feature type="transmembrane region" description="Helical" evidence="1">
    <location>
        <begin position="150"/>
        <end position="172"/>
    </location>
</feature>
<gene>
    <name evidence="2" type="ORF">H8S40_05275</name>
</gene>
<feature type="transmembrane region" description="Helical" evidence="1">
    <location>
        <begin position="78"/>
        <end position="96"/>
    </location>
</feature>
<keyword evidence="1" id="KW-0472">Membrane</keyword>
<reference evidence="2 3" key="1">
    <citation type="submission" date="2020-08" db="EMBL/GenBank/DDBJ databases">
        <title>Genome public.</title>
        <authorList>
            <person name="Liu C."/>
            <person name="Sun Q."/>
        </authorList>
    </citation>
    <scope>NUCLEOTIDE SEQUENCE [LARGE SCALE GENOMIC DNA]</scope>
    <source>
        <strain evidence="2 3">NSJ-13</strain>
    </source>
</reference>
<dbReference type="Pfam" id="PF04854">
    <property type="entry name" value="DUF624"/>
    <property type="match status" value="1"/>
</dbReference>
<sequence>MGGIFSYDNPIMSAISKIANCILLNMLFLICCIPIVTAGASFTAMYYTIEKNIKNNRGYVCSSFFISFKENLKKATPVWLLILGIEIIFLSDYFVVNHVRQAGNMLGNIYPLFLVMMVLVALYAVWFFANLARFDNSVKNLMKNSLILMIRFPGTTVLIFFALIFACVITYLIPIAGFLMPVIAAWLFSAPIEHVFSKCMK</sequence>
<feature type="transmembrane region" description="Helical" evidence="1">
    <location>
        <begin position="22"/>
        <end position="47"/>
    </location>
</feature>
<name>A0ABR7G6C2_9FIRM</name>
<evidence type="ECO:0000313" key="3">
    <source>
        <dbReference type="Proteomes" id="UP000631576"/>
    </source>
</evidence>
<protein>
    <submittedName>
        <fullName evidence="2">YesL family protein</fullName>
    </submittedName>
</protein>
<organism evidence="2 3">
    <name type="scientific">Ruminococcus hominis</name>
    <dbReference type="NCBI Taxonomy" id="2763065"/>
    <lineage>
        <taxon>Bacteria</taxon>
        <taxon>Bacillati</taxon>
        <taxon>Bacillota</taxon>
        <taxon>Clostridia</taxon>
        <taxon>Eubacteriales</taxon>
        <taxon>Oscillospiraceae</taxon>
        <taxon>Ruminococcus</taxon>
    </lineage>
</organism>
<dbReference type="InterPro" id="IPR006938">
    <property type="entry name" value="DUF624"/>
</dbReference>
<accession>A0ABR7G6C2</accession>
<feature type="transmembrane region" description="Helical" evidence="1">
    <location>
        <begin position="178"/>
        <end position="196"/>
    </location>
</feature>
<proteinExistence type="predicted"/>